<feature type="binding site" evidence="1">
    <location>
        <position position="19"/>
    </location>
    <ligand>
        <name>S-adenosyl-L-methionine</name>
        <dbReference type="ChEBI" id="CHEBI:59789"/>
    </ligand>
</feature>
<keyword evidence="1" id="KW-0698">rRNA processing</keyword>
<dbReference type="EC" id="2.1.1.266" evidence="1"/>
<dbReference type="GO" id="GO:0003723">
    <property type="term" value="F:RNA binding"/>
    <property type="evidence" value="ECO:0007669"/>
    <property type="project" value="UniProtKB-UniRule"/>
</dbReference>
<dbReference type="HAMAP" id="MF_00934">
    <property type="entry name" value="23SrRNA_methyltr_J"/>
    <property type="match status" value="1"/>
</dbReference>
<dbReference type="GO" id="GO:0070475">
    <property type="term" value="P:rRNA base methylation"/>
    <property type="evidence" value="ECO:0007669"/>
    <property type="project" value="UniProtKB-UniRule"/>
</dbReference>
<keyword evidence="1" id="KW-0949">S-adenosyl-L-methionine</keyword>
<dbReference type="Proteomes" id="UP000196027">
    <property type="component" value="Chromosome"/>
</dbReference>
<keyword evidence="1" id="KW-0694">RNA-binding</keyword>
<dbReference type="AlphaFoldDB" id="A0A1Y0ICK6"/>
<dbReference type="Gene3D" id="3.40.50.150">
    <property type="entry name" value="Vaccinia Virus protein VP39"/>
    <property type="match status" value="1"/>
</dbReference>
<dbReference type="SUPFAM" id="SSF53335">
    <property type="entry name" value="S-adenosyl-L-methionine-dependent methyltransferases"/>
    <property type="match status" value="1"/>
</dbReference>
<evidence type="ECO:0000313" key="3">
    <source>
        <dbReference type="Proteomes" id="UP000196027"/>
    </source>
</evidence>
<feature type="active site" description="Proton acceptor" evidence="1">
    <location>
        <position position="165"/>
    </location>
</feature>
<comment type="catalytic activity">
    <reaction evidence="1">
        <text>adenosine(2030) in 23S rRNA + S-adenosyl-L-methionine = N(6)-methyladenosine(2030) in 23S rRNA + S-adenosyl-L-homocysteine + H(+)</text>
        <dbReference type="Rhea" id="RHEA:43736"/>
        <dbReference type="Rhea" id="RHEA-COMP:10668"/>
        <dbReference type="Rhea" id="RHEA-COMP:10669"/>
        <dbReference type="ChEBI" id="CHEBI:15378"/>
        <dbReference type="ChEBI" id="CHEBI:57856"/>
        <dbReference type="ChEBI" id="CHEBI:59789"/>
        <dbReference type="ChEBI" id="CHEBI:74411"/>
        <dbReference type="ChEBI" id="CHEBI:74449"/>
        <dbReference type="EC" id="2.1.1.266"/>
    </reaction>
</comment>
<comment type="function">
    <text evidence="1">Specifically methylates the adenine in position 2030 of 23S rRNA.</text>
</comment>
<dbReference type="EMBL" id="CP021425">
    <property type="protein sequence ID" value="ARU57869.1"/>
    <property type="molecule type" value="Genomic_DNA"/>
</dbReference>
<proteinExistence type="inferred from homology"/>
<dbReference type="PANTHER" id="PTHR37426:SF1">
    <property type="entry name" value="RIBOSOMAL RNA LARGE SUBUNIT METHYLTRANSFERASE J"/>
    <property type="match status" value="1"/>
</dbReference>
<gene>
    <name evidence="1 2" type="primary">rlmJ</name>
    <name evidence="2" type="ORF">OLMES_3849</name>
</gene>
<feature type="binding site" evidence="1">
    <location>
        <position position="42"/>
    </location>
    <ligand>
        <name>S-adenosyl-L-methionine</name>
        <dbReference type="ChEBI" id="CHEBI:59789"/>
    </ligand>
</feature>
<feature type="binding site" evidence="1">
    <location>
        <position position="119"/>
    </location>
    <ligand>
        <name>S-adenosyl-L-methionine</name>
        <dbReference type="ChEBI" id="CHEBI:59789"/>
    </ligand>
</feature>
<feature type="binding site" evidence="1">
    <location>
        <position position="101"/>
    </location>
    <ligand>
        <name>S-adenosyl-L-methionine</name>
        <dbReference type="ChEBI" id="CHEBI:59789"/>
    </ligand>
</feature>
<dbReference type="Pfam" id="PF04378">
    <property type="entry name" value="RsmJ"/>
    <property type="match status" value="1"/>
</dbReference>
<keyword evidence="1 2" id="KW-0489">Methyltransferase</keyword>
<sequence>MLSYQHAFHAGNSADVLKHWTVCLCADYMIQKDKPFWYLDTHSGAGIYDLAGAEAQKTNEAHHGIHVMLRESEEKLPEALHLYLRLVKRLQAKHPHHYPGSPWFAQQILRPQDKLRLFELHPKDHQHLEKHFRQDRRCRIEKADGHHGLKALLPPPPKRALILIDPPYEQEKEYNEVIKSITESLKRFATGTYIVWYPLIQRASTQGRNKSGSAENMLKQLKRTHSDWLNVQFCPDTRIQGMFGSGLFIINPPWLLAEQLQKGLTALAHYLGQDTHSRISIESNN</sequence>
<name>A0A1Y0ICK6_9GAMM</name>
<protein>
    <recommendedName>
        <fullName evidence="1">Ribosomal RNA large subunit methyltransferase J</fullName>
        <ecNumber evidence="1">2.1.1.266</ecNumber>
    </recommendedName>
    <alternativeName>
        <fullName evidence="1">23S rRNA (adenine(2030)-N6)-methyltransferase</fullName>
    </alternativeName>
    <alternativeName>
        <fullName evidence="1">23S rRNA m6A2030 methyltransferase</fullName>
    </alternativeName>
</protein>
<dbReference type="GO" id="GO:0005829">
    <property type="term" value="C:cytosol"/>
    <property type="evidence" value="ECO:0007669"/>
    <property type="project" value="TreeGrafter"/>
</dbReference>
<dbReference type="KEGG" id="ome:OLMES_3849"/>
<dbReference type="InterPro" id="IPR029063">
    <property type="entry name" value="SAM-dependent_MTases_sf"/>
</dbReference>
<evidence type="ECO:0000313" key="2">
    <source>
        <dbReference type="EMBL" id="ARU57869.1"/>
    </source>
</evidence>
<dbReference type="InterPro" id="IPR007473">
    <property type="entry name" value="RlmJ"/>
</dbReference>
<keyword evidence="1 2" id="KW-0808">Transferase</keyword>
<feature type="binding site" evidence="1">
    <location>
        <position position="165"/>
    </location>
    <ligand>
        <name>S-adenosyl-L-methionine</name>
        <dbReference type="ChEBI" id="CHEBI:59789"/>
    </ligand>
</feature>
<keyword evidence="3" id="KW-1185">Reference proteome</keyword>
<reference evidence="2 3" key="1">
    <citation type="submission" date="2017-05" db="EMBL/GenBank/DDBJ databases">
        <title>Genomic insights into alkan degradation activity of Oleiphilus messinensis.</title>
        <authorList>
            <person name="Kozyavkin S.A."/>
            <person name="Slesarev A.I."/>
            <person name="Golyshin P.N."/>
            <person name="Korzhenkov A."/>
            <person name="Golyshina O.N."/>
            <person name="Toshchakov S.V."/>
        </authorList>
    </citation>
    <scope>NUCLEOTIDE SEQUENCE [LARGE SCALE GENOMIC DNA]</scope>
    <source>
        <strain evidence="2 3">ME102</strain>
    </source>
</reference>
<comment type="similarity">
    <text evidence="1">Belongs to the RlmJ family.</text>
</comment>
<comment type="subunit">
    <text evidence="1">Monomer.</text>
</comment>
<dbReference type="GO" id="GO:0036307">
    <property type="term" value="F:23S rRNA (adenine(2030)-N(6))-methyltransferase activity"/>
    <property type="evidence" value="ECO:0007669"/>
    <property type="project" value="UniProtKB-UniRule"/>
</dbReference>
<evidence type="ECO:0000256" key="1">
    <source>
        <dbReference type="HAMAP-Rule" id="MF_00934"/>
    </source>
</evidence>
<dbReference type="OrthoDB" id="9791274at2"/>
<accession>A0A1Y0ICK6</accession>
<dbReference type="PANTHER" id="PTHR37426">
    <property type="entry name" value="RIBOSOMAL RNA LARGE SUBUNIT METHYLTRANSFERASE J"/>
    <property type="match status" value="1"/>
</dbReference>
<feature type="site" description="Interaction with substrate rRNA" evidence="1">
    <location>
        <position position="4"/>
    </location>
</feature>
<organism evidence="2 3">
    <name type="scientific">Oleiphilus messinensis</name>
    <dbReference type="NCBI Taxonomy" id="141451"/>
    <lineage>
        <taxon>Bacteria</taxon>
        <taxon>Pseudomonadati</taxon>
        <taxon>Pseudomonadota</taxon>
        <taxon>Gammaproteobacteria</taxon>
        <taxon>Oceanospirillales</taxon>
        <taxon>Oleiphilaceae</taxon>
        <taxon>Oleiphilus</taxon>
    </lineage>
</organism>
<feature type="binding site" evidence="1">
    <location>
        <begin position="144"/>
        <end position="145"/>
    </location>
    <ligand>
        <name>S-adenosyl-L-methionine</name>
        <dbReference type="ChEBI" id="CHEBI:59789"/>
    </ligand>
</feature>